<dbReference type="RefSeq" id="WP_146324448.1">
    <property type="nucleotide sequence ID" value="NZ_BAABLR010000010.1"/>
</dbReference>
<evidence type="ECO:0000256" key="1">
    <source>
        <dbReference type="SAM" id="MobiDB-lite"/>
    </source>
</evidence>
<dbReference type="SUPFAM" id="SSF56601">
    <property type="entry name" value="beta-lactamase/transpeptidase-like"/>
    <property type="match status" value="1"/>
</dbReference>
<dbReference type="EMBL" id="VOHM01000013">
    <property type="protein sequence ID" value="TWT25036.1"/>
    <property type="molecule type" value="Genomic_DNA"/>
</dbReference>
<feature type="signal peptide" evidence="2">
    <location>
        <begin position="1"/>
        <end position="21"/>
    </location>
</feature>
<organism evidence="3 4">
    <name type="scientific">Corynebacterium canis</name>
    <dbReference type="NCBI Taxonomy" id="679663"/>
    <lineage>
        <taxon>Bacteria</taxon>
        <taxon>Bacillati</taxon>
        <taxon>Actinomycetota</taxon>
        <taxon>Actinomycetes</taxon>
        <taxon>Mycobacteriales</taxon>
        <taxon>Corynebacteriaceae</taxon>
        <taxon>Corynebacterium</taxon>
    </lineage>
</organism>
<name>A0A5C5UG53_9CORY</name>
<dbReference type="OrthoDB" id="3729831at2"/>
<accession>A0A5C5UG53</accession>
<keyword evidence="2" id="KW-0732">Signal</keyword>
<keyword evidence="4" id="KW-1185">Reference proteome</keyword>
<evidence type="ECO:0008006" key="5">
    <source>
        <dbReference type="Google" id="ProtNLM"/>
    </source>
</evidence>
<reference evidence="3 4" key="1">
    <citation type="submission" date="2019-08" db="EMBL/GenBank/DDBJ databases">
        <authorList>
            <person name="Lei W."/>
        </authorList>
    </citation>
    <scope>NUCLEOTIDE SEQUENCE [LARGE SCALE GENOMIC DNA]</scope>
    <source>
        <strain evidence="3 4">CCUG 58627</strain>
    </source>
</reference>
<evidence type="ECO:0000313" key="4">
    <source>
        <dbReference type="Proteomes" id="UP000320791"/>
    </source>
</evidence>
<feature type="chain" id="PRO_5039604981" description="Serine hydrolase" evidence="2">
    <location>
        <begin position="22"/>
        <end position="294"/>
    </location>
</feature>
<dbReference type="AlphaFoldDB" id="A0A5C5UG53"/>
<sequence>MSISNSVKLISVFLAAATATACTIGTPKPTSAPSPTVSSSAAPTAVSSNPGIEHVYDTVTDLEHQGHSVGIVVLGEEGAAQFGALREGPAWSTAKVPLATAVLQSEHSAESTPLIDAAIRESDNNAADTMWNSLGTPDQAALKVSEVIHRAGDGRTQVPSEQLQPGFSVFGQTRWDLAGQAKFLEGWRCDPAAAPVLAAMRDVVSEQRYGLGRIEHTAVKGGWGPDPDGKYLVRQFALVPWAGGDIAVAIAVQPQDGSYETGKTLLDVLTESMREFLAAPPGQSNWKPFAPCGT</sequence>
<comment type="caution">
    <text evidence="3">The sequence shown here is derived from an EMBL/GenBank/DDBJ whole genome shotgun (WGS) entry which is preliminary data.</text>
</comment>
<gene>
    <name evidence="3" type="ORF">FRX94_07160</name>
</gene>
<dbReference type="InterPro" id="IPR012338">
    <property type="entry name" value="Beta-lactam/transpept-like"/>
</dbReference>
<feature type="compositionally biased region" description="Low complexity" evidence="1">
    <location>
        <begin position="25"/>
        <end position="48"/>
    </location>
</feature>
<proteinExistence type="predicted"/>
<dbReference type="Proteomes" id="UP000320791">
    <property type="component" value="Unassembled WGS sequence"/>
</dbReference>
<feature type="region of interest" description="Disordered" evidence="1">
    <location>
        <begin position="25"/>
        <end position="49"/>
    </location>
</feature>
<dbReference type="Gene3D" id="3.40.710.10">
    <property type="entry name" value="DD-peptidase/beta-lactamase superfamily"/>
    <property type="match status" value="1"/>
</dbReference>
<protein>
    <recommendedName>
        <fullName evidence="5">Serine hydrolase</fullName>
    </recommendedName>
</protein>
<evidence type="ECO:0000313" key="3">
    <source>
        <dbReference type="EMBL" id="TWT25036.1"/>
    </source>
</evidence>
<evidence type="ECO:0000256" key="2">
    <source>
        <dbReference type="SAM" id="SignalP"/>
    </source>
</evidence>